<dbReference type="EMBL" id="FNAF01000003">
    <property type="protein sequence ID" value="SDD44455.1"/>
    <property type="molecule type" value="Genomic_DNA"/>
</dbReference>
<dbReference type="PROSITE" id="PS50937">
    <property type="entry name" value="HTH_MERR_2"/>
    <property type="match status" value="1"/>
</dbReference>
<evidence type="ECO:0000259" key="2">
    <source>
        <dbReference type="PROSITE" id="PS50937"/>
    </source>
</evidence>
<dbReference type="InterPro" id="IPR029442">
    <property type="entry name" value="GyrI-like"/>
</dbReference>
<evidence type="ECO:0000313" key="3">
    <source>
        <dbReference type="EMBL" id="SDD44455.1"/>
    </source>
</evidence>
<dbReference type="PANTHER" id="PTHR30204">
    <property type="entry name" value="REDOX-CYCLING DRUG-SENSING TRANSCRIPTIONAL ACTIVATOR SOXR"/>
    <property type="match status" value="1"/>
</dbReference>
<dbReference type="InterPro" id="IPR000551">
    <property type="entry name" value="MerR-type_HTH_dom"/>
</dbReference>
<dbReference type="Gene3D" id="3.20.80.10">
    <property type="entry name" value="Regulatory factor, effector binding domain"/>
    <property type="match status" value="1"/>
</dbReference>
<dbReference type="Gene3D" id="1.10.1660.10">
    <property type="match status" value="1"/>
</dbReference>
<name>A0A1G6UV58_PEPNI</name>
<keyword evidence="1 3" id="KW-0238">DNA-binding</keyword>
<dbReference type="STRING" id="2741.SAMN04489866_103137"/>
<dbReference type="InterPro" id="IPR009061">
    <property type="entry name" value="DNA-bd_dom_put_sf"/>
</dbReference>
<evidence type="ECO:0000313" key="4">
    <source>
        <dbReference type="Proteomes" id="UP000198995"/>
    </source>
</evidence>
<keyword evidence="4" id="KW-1185">Reference proteome</keyword>
<dbReference type="CDD" id="cd01107">
    <property type="entry name" value="HTH_BmrR"/>
    <property type="match status" value="1"/>
</dbReference>
<dbReference type="PRINTS" id="PR00040">
    <property type="entry name" value="HTHMERR"/>
</dbReference>
<gene>
    <name evidence="3" type="ORF">SAMN04489866_103137</name>
</gene>
<sequence>MDKDNYYSIGQVAELCQISRKTLRYYEKIGLLIPDKVADNGYRYYDESTLLTLPVIRYYKQMGFKLDEIKELVNGAPFSTLSYEFTGKLNEHRAREWELSRMKHFISDWLELIVEAQMVIEEHLTDVTLKVLPQRTYYAMPYAFHYDYRKALINIPFNNGIENLNNHITGPVCMYFSSAEDKAAGRATDCLVVQEAYKEVPKVHSFTFPAGVYASIYHIGDFNHLSETYCKLNQWVETHDYDAEADVFERYVVDYWTTEQADLYVTELLIRVHKHRS</sequence>
<dbReference type="InterPro" id="IPR047057">
    <property type="entry name" value="MerR_fam"/>
</dbReference>
<dbReference type="InterPro" id="IPR011256">
    <property type="entry name" value="Reg_factor_effector_dom_sf"/>
</dbReference>
<dbReference type="SMART" id="SM00422">
    <property type="entry name" value="HTH_MERR"/>
    <property type="match status" value="1"/>
</dbReference>
<dbReference type="PROSITE" id="PS00552">
    <property type="entry name" value="HTH_MERR_1"/>
    <property type="match status" value="1"/>
</dbReference>
<organism evidence="3 4">
    <name type="scientific">Peptococcus niger</name>
    <dbReference type="NCBI Taxonomy" id="2741"/>
    <lineage>
        <taxon>Bacteria</taxon>
        <taxon>Bacillati</taxon>
        <taxon>Bacillota</taxon>
        <taxon>Clostridia</taxon>
        <taxon>Eubacteriales</taxon>
        <taxon>Peptococcaceae</taxon>
        <taxon>Peptococcus</taxon>
    </lineage>
</organism>
<dbReference type="Pfam" id="PF06445">
    <property type="entry name" value="GyrI-like"/>
    <property type="match status" value="1"/>
</dbReference>
<dbReference type="SMART" id="SM00871">
    <property type="entry name" value="AraC_E_bind"/>
    <property type="match status" value="1"/>
</dbReference>
<accession>A0A1G6UV58</accession>
<dbReference type="Pfam" id="PF13411">
    <property type="entry name" value="MerR_1"/>
    <property type="match status" value="1"/>
</dbReference>
<dbReference type="SUPFAM" id="SSF46955">
    <property type="entry name" value="Putative DNA-binding domain"/>
    <property type="match status" value="1"/>
</dbReference>
<evidence type="ECO:0000256" key="1">
    <source>
        <dbReference type="ARBA" id="ARBA00023125"/>
    </source>
</evidence>
<dbReference type="Proteomes" id="UP000198995">
    <property type="component" value="Unassembled WGS sequence"/>
</dbReference>
<dbReference type="PANTHER" id="PTHR30204:SF96">
    <property type="entry name" value="CHROMOSOME-ANCHORING PROTEIN RACA"/>
    <property type="match status" value="1"/>
</dbReference>
<dbReference type="RefSeq" id="WP_091791397.1">
    <property type="nucleotide sequence ID" value="NZ_FNAF01000003.1"/>
</dbReference>
<proteinExistence type="predicted"/>
<dbReference type="OrthoDB" id="9773308at2"/>
<dbReference type="AlphaFoldDB" id="A0A1G6UV58"/>
<dbReference type="GO" id="GO:0003677">
    <property type="term" value="F:DNA binding"/>
    <property type="evidence" value="ECO:0007669"/>
    <property type="project" value="UniProtKB-KW"/>
</dbReference>
<protein>
    <submittedName>
        <fullName evidence="3">DNA-binding transcriptional regulator, MerR family</fullName>
    </submittedName>
</protein>
<reference evidence="3 4" key="1">
    <citation type="submission" date="2016-10" db="EMBL/GenBank/DDBJ databases">
        <authorList>
            <person name="de Groot N.N."/>
        </authorList>
    </citation>
    <scope>NUCLEOTIDE SEQUENCE [LARGE SCALE GENOMIC DNA]</scope>
    <source>
        <strain evidence="3 4">DSM 20475</strain>
    </source>
</reference>
<dbReference type="GO" id="GO:0003700">
    <property type="term" value="F:DNA-binding transcription factor activity"/>
    <property type="evidence" value="ECO:0007669"/>
    <property type="project" value="InterPro"/>
</dbReference>
<feature type="domain" description="HTH merR-type" evidence="2">
    <location>
        <begin position="6"/>
        <end position="75"/>
    </location>
</feature>
<dbReference type="InterPro" id="IPR010499">
    <property type="entry name" value="AraC_E-bd"/>
</dbReference>
<dbReference type="SUPFAM" id="SSF55136">
    <property type="entry name" value="Probable bacterial effector-binding domain"/>
    <property type="match status" value="1"/>
</dbReference>